<keyword evidence="2" id="KW-1185">Reference proteome</keyword>
<proteinExistence type="predicted"/>
<dbReference type="AlphaFoldDB" id="A0A371EEM6"/>
<accession>A0A371EEM6</accession>
<sequence>MHPELCRKCEPQTGEYWFFIAHIKCLSIGECRRGCG</sequence>
<organism evidence="1 2">
    <name type="scientific">Mucuna pruriens</name>
    <name type="common">Velvet bean</name>
    <name type="synonym">Dolichos pruriens</name>
    <dbReference type="NCBI Taxonomy" id="157652"/>
    <lineage>
        <taxon>Eukaryota</taxon>
        <taxon>Viridiplantae</taxon>
        <taxon>Streptophyta</taxon>
        <taxon>Embryophyta</taxon>
        <taxon>Tracheophyta</taxon>
        <taxon>Spermatophyta</taxon>
        <taxon>Magnoliopsida</taxon>
        <taxon>eudicotyledons</taxon>
        <taxon>Gunneridae</taxon>
        <taxon>Pentapetalae</taxon>
        <taxon>rosids</taxon>
        <taxon>fabids</taxon>
        <taxon>Fabales</taxon>
        <taxon>Fabaceae</taxon>
        <taxon>Papilionoideae</taxon>
        <taxon>50 kb inversion clade</taxon>
        <taxon>NPAAA clade</taxon>
        <taxon>indigoferoid/millettioid clade</taxon>
        <taxon>Phaseoleae</taxon>
        <taxon>Mucuna</taxon>
    </lineage>
</organism>
<dbReference type="Proteomes" id="UP000257109">
    <property type="component" value="Unassembled WGS sequence"/>
</dbReference>
<dbReference type="EMBL" id="QJKJ01014394">
    <property type="protein sequence ID" value="RDX64414.1"/>
    <property type="molecule type" value="Genomic_DNA"/>
</dbReference>
<reference evidence="1" key="1">
    <citation type="submission" date="2018-05" db="EMBL/GenBank/DDBJ databases">
        <title>Draft genome of Mucuna pruriens seed.</title>
        <authorList>
            <person name="Nnadi N.E."/>
            <person name="Vos R."/>
            <person name="Hasami M.H."/>
            <person name="Devisetty U.K."/>
            <person name="Aguiy J.C."/>
        </authorList>
    </citation>
    <scope>NUCLEOTIDE SEQUENCE [LARGE SCALE GENOMIC DNA]</scope>
    <source>
        <strain evidence="1">JCA_2017</strain>
    </source>
</reference>
<protein>
    <submittedName>
        <fullName evidence="1">Uncharacterized protein</fullName>
    </submittedName>
</protein>
<comment type="caution">
    <text evidence="1">The sequence shown here is derived from an EMBL/GenBank/DDBJ whole genome shotgun (WGS) entry which is preliminary data.</text>
</comment>
<evidence type="ECO:0000313" key="1">
    <source>
        <dbReference type="EMBL" id="RDX64414.1"/>
    </source>
</evidence>
<gene>
    <name evidence="1" type="ORF">CR513_57035</name>
</gene>
<evidence type="ECO:0000313" key="2">
    <source>
        <dbReference type="Proteomes" id="UP000257109"/>
    </source>
</evidence>
<dbReference type="OrthoDB" id="1435563at2759"/>
<name>A0A371EEM6_MUCPR</name>